<reference evidence="2" key="1">
    <citation type="journal article" date="2014" name="Proc. Natl. Acad. Sci. U.S.A.">
        <title>Extensive sampling of basidiomycete genomes demonstrates inadequacy of the white-rot/brown-rot paradigm for wood decay fungi.</title>
        <authorList>
            <person name="Riley R."/>
            <person name="Salamov A.A."/>
            <person name="Brown D.W."/>
            <person name="Nagy L.G."/>
            <person name="Floudas D."/>
            <person name="Held B.W."/>
            <person name="Levasseur A."/>
            <person name="Lombard V."/>
            <person name="Morin E."/>
            <person name="Otillar R."/>
            <person name="Lindquist E.A."/>
            <person name="Sun H."/>
            <person name="LaButti K.M."/>
            <person name="Schmutz J."/>
            <person name="Jabbour D."/>
            <person name="Luo H."/>
            <person name="Baker S.E."/>
            <person name="Pisabarro A.G."/>
            <person name="Walton J.D."/>
            <person name="Blanchette R.A."/>
            <person name="Henrissat B."/>
            <person name="Martin F."/>
            <person name="Cullen D."/>
            <person name="Hibbett D.S."/>
            <person name="Grigoriev I.V."/>
        </authorList>
    </citation>
    <scope>NUCLEOTIDE SEQUENCE [LARGE SCALE GENOMIC DNA]</scope>
    <source>
        <strain evidence="2">PC15</strain>
    </source>
</reference>
<organism evidence="1 2">
    <name type="scientific">Pleurotus ostreatus (strain PC15)</name>
    <name type="common">Oyster mushroom</name>
    <dbReference type="NCBI Taxonomy" id="1137138"/>
    <lineage>
        <taxon>Eukaryota</taxon>
        <taxon>Fungi</taxon>
        <taxon>Dikarya</taxon>
        <taxon>Basidiomycota</taxon>
        <taxon>Agaricomycotina</taxon>
        <taxon>Agaricomycetes</taxon>
        <taxon>Agaricomycetidae</taxon>
        <taxon>Agaricales</taxon>
        <taxon>Pleurotineae</taxon>
        <taxon>Pleurotaceae</taxon>
        <taxon>Pleurotus</taxon>
    </lineage>
</organism>
<dbReference type="InParanoid" id="A0A067P2Z2"/>
<accession>A0A067P2Z2</accession>
<protein>
    <submittedName>
        <fullName evidence="1">Uncharacterized protein</fullName>
    </submittedName>
</protein>
<gene>
    <name evidence="1" type="ORF">PLEOSDRAFT_1101235</name>
</gene>
<dbReference type="HOGENOM" id="CLU_1461897_0_0_1"/>
<dbReference type="EMBL" id="KL198006">
    <property type="protein sequence ID" value="KDQ30231.1"/>
    <property type="molecule type" value="Genomic_DNA"/>
</dbReference>
<name>A0A067P2Z2_PLEO1</name>
<proteinExistence type="predicted"/>
<dbReference type="VEuPathDB" id="FungiDB:PLEOSDRAFT_1101235"/>
<sequence>MSFPTFYEYSAPPSPPTLLLSQTEIGAHLMVPVQLMRHRQLPRAPRHSPYPKQGLQQRPACQGLLLKEPESVGTLIMEKPPGEAGRPGRGGYTLEKTLDWDPKTMNTVKEFVHALCDEKLDITRSFNNQPPVAKKELIADVSARFPNIFRRYRDGWPISDLVIAYLKYTSAQARKAMRERRGGRT</sequence>
<evidence type="ECO:0000313" key="1">
    <source>
        <dbReference type="EMBL" id="KDQ30231.1"/>
    </source>
</evidence>
<dbReference type="STRING" id="1137138.A0A067P2Z2"/>
<dbReference type="AlphaFoldDB" id="A0A067P2Z2"/>
<evidence type="ECO:0000313" key="2">
    <source>
        <dbReference type="Proteomes" id="UP000027073"/>
    </source>
</evidence>
<dbReference type="Proteomes" id="UP000027073">
    <property type="component" value="Unassembled WGS sequence"/>
</dbReference>